<comment type="caution">
    <text evidence="1">The sequence shown here is derived from an EMBL/GenBank/DDBJ whole genome shotgun (WGS) entry which is preliminary data.</text>
</comment>
<evidence type="ECO:0000313" key="1">
    <source>
        <dbReference type="EMBL" id="KKT67517.1"/>
    </source>
</evidence>
<dbReference type="Proteomes" id="UP000034826">
    <property type="component" value="Unassembled WGS sequence"/>
</dbReference>
<dbReference type="EMBL" id="LCIY01000005">
    <property type="protein sequence ID" value="KKT67517.1"/>
    <property type="molecule type" value="Genomic_DNA"/>
</dbReference>
<sequence>MFCNRHQNRPEAFWKAICMASGTDSAPYQLKPGTDTYPIAQLMIFMVSFTRIKSHDNKEKSDDNFEYGLSL</sequence>
<accession>A0A0G1LFP7</accession>
<evidence type="ECO:0000313" key="2">
    <source>
        <dbReference type="Proteomes" id="UP000034826"/>
    </source>
</evidence>
<gene>
    <name evidence="1" type="ORF">UW60_C0005G0031</name>
</gene>
<reference evidence="1 2" key="1">
    <citation type="journal article" date="2015" name="Nature">
        <title>rRNA introns, odd ribosomes, and small enigmatic genomes across a large radiation of phyla.</title>
        <authorList>
            <person name="Brown C.T."/>
            <person name="Hug L.A."/>
            <person name="Thomas B.C."/>
            <person name="Sharon I."/>
            <person name="Castelle C.J."/>
            <person name="Singh A."/>
            <person name="Wilkins M.J."/>
            <person name="Williams K.H."/>
            <person name="Banfield J.F."/>
        </authorList>
    </citation>
    <scope>NUCLEOTIDE SEQUENCE [LARGE SCALE GENOMIC DNA]</scope>
</reference>
<organism evidence="1 2">
    <name type="scientific">Candidatus Woesebacteria bacterium GW2011_GWA2_44_33</name>
    <dbReference type="NCBI Taxonomy" id="1618564"/>
    <lineage>
        <taxon>Bacteria</taxon>
        <taxon>Candidatus Woeseibacteriota</taxon>
    </lineage>
</organism>
<dbReference type="AlphaFoldDB" id="A0A0G1LFP7"/>
<name>A0A0G1LFP7_9BACT</name>
<protein>
    <submittedName>
        <fullName evidence="1">Uncharacterized protein</fullName>
    </submittedName>
</protein>
<proteinExistence type="predicted"/>